<evidence type="ECO:0000313" key="1">
    <source>
        <dbReference type="EMBL" id="CAJ0803689.1"/>
    </source>
</evidence>
<sequence length="222" mass="25255">MISAPSIFGKLPALGDYVRHNAPLEQVEAWRAWFDAADAESSRRQSPPPHHAHQYKYGRATFLLLSARELVFPGDGYVVGVAMPSHDRVGRRYPLVVWQSATGYWAEQLLEAPATWLTNLARTMYEHVHLREKQNLAAAVDALWAWHRPYWRSRYGIRFTQNIGSHYAGTLLSPRLTRPLVRHDWPEPRLQRGSGGCLWQVDCVCASQVASASELMRLIAEL</sequence>
<name>A0ABM9JTD1_9RALS</name>
<dbReference type="Gene3D" id="3.40.1730.10">
    <property type="entry name" value="pa0076 domain"/>
    <property type="match status" value="1"/>
</dbReference>
<proteinExistence type="predicted"/>
<evidence type="ECO:0000313" key="2">
    <source>
        <dbReference type="Proteomes" id="UP001189813"/>
    </source>
</evidence>
<dbReference type="Proteomes" id="UP001189813">
    <property type="component" value="Unassembled WGS sequence"/>
</dbReference>
<gene>
    <name evidence="1" type="ORF">LMG19083_03928</name>
</gene>
<dbReference type="InterPro" id="IPR017748">
    <property type="entry name" value="TagF"/>
</dbReference>
<comment type="caution">
    <text evidence="1">The sequence shown here is derived from an EMBL/GenBank/DDBJ whole genome shotgun (WGS) entry which is preliminary data.</text>
</comment>
<dbReference type="Pfam" id="PF09867">
    <property type="entry name" value="TagF_N"/>
    <property type="match status" value="1"/>
</dbReference>
<dbReference type="RefSeq" id="WP_316667782.1">
    <property type="nucleotide sequence ID" value="NZ_CATZBU010000012.1"/>
</dbReference>
<reference evidence="1 2" key="1">
    <citation type="submission" date="2023-07" db="EMBL/GenBank/DDBJ databases">
        <authorList>
            <person name="Peeters C."/>
        </authorList>
    </citation>
    <scope>NUCLEOTIDE SEQUENCE [LARGE SCALE GENOMIC DNA]</scope>
    <source>
        <strain evidence="1 2">LMG 19083</strain>
    </source>
</reference>
<dbReference type="EMBL" id="CATZBU010000012">
    <property type="protein sequence ID" value="CAJ0803689.1"/>
    <property type="molecule type" value="Genomic_DNA"/>
</dbReference>
<organism evidence="1 2">
    <name type="scientific">Ralstonia psammae</name>
    <dbReference type="NCBI Taxonomy" id="3058598"/>
    <lineage>
        <taxon>Bacteria</taxon>
        <taxon>Pseudomonadati</taxon>
        <taxon>Pseudomonadota</taxon>
        <taxon>Betaproteobacteria</taxon>
        <taxon>Burkholderiales</taxon>
        <taxon>Burkholderiaceae</taxon>
        <taxon>Ralstonia</taxon>
    </lineage>
</organism>
<dbReference type="InterPro" id="IPR038225">
    <property type="entry name" value="TagF_sf"/>
</dbReference>
<protein>
    <recommendedName>
        <fullName evidence="3">Type VI secretion system-associated protein TagF</fullName>
    </recommendedName>
</protein>
<dbReference type="NCBIfam" id="TIGR03373">
    <property type="entry name" value="VI_minor_4"/>
    <property type="match status" value="1"/>
</dbReference>
<accession>A0ABM9JTD1</accession>
<evidence type="ECO:0008006" key="3">
    <source>
        <dbReference type="Google" id="ProtNLM"/>
    </source>
</evidence>
<keyword evidence="2" id="KW-1185">Reference proteome</keyword>